<dbReference type="PROSITE" id="PS00622">
    <property type="entry name" value="HTH_LUXR_1"/>
    <property type="match status" value="1"/>
</dbReference>
<dbReference type="Gene3D" id="3.40.50.300">
    <property type="entry name" value="P-loop containing nucleotide triphosphate hydrolases"/>
    <property type="match status" value="1"/>
</dbReference>
<organism evidence="5 6">
    <name type="scientific">Micromonospora endolithica</name>
    <dbReference type="NCBI Taxonomy" id="230091"/>
    <lineage>
        <taxon>Bacteria</taxon>
        <taxon>Bacillati</taxon>
        <taxon>Actinomycetota</taxon>
        <taxon>Actinomycetes</taxon>
        <taxon>Micromonosporales</taxon>
        <taxon>Micromonosporaceae</taxon>
        <taxon>Micromonospora</taxon>
    </lineage>
</organism>
<dbReference type="AlphaFoldDB" id="A0A3A9ZI76"/>
<gene>
    <name evidence="5" type="ORF">D7223_11995</name>
</gene>
<dbReference type="GO" id="GO:0005737">
    <property type="term" value="C:cytoplasm"/>
    <property type="evidence" value="ECO:0007669"/>
    <property type="project" value="TreeGrafter"/>
</dbReference>
<feature type="domain" description="HTH luxR-type" evidence="3">
    <location>
        <begin position="888"/>
        <end position="953"/>
    </location>
</feature>
<dbReference type="PANTHER" id="PTHR16305">
    <property type="entry name" value="TESTICULAR SOLUBLE ADENYLYL CYCLASE"/>
    <property type="match status" value="1"/>
</dbReference>
<dbReference type="SMART" id="SM00421">
    <property type="entry name" value="HTH_LUXR"/>
    <property type="match status" value="1"/>
</dbReference>
<dbReference type="InterPro" id="IPR016032">
    <property type="entry name" value="Sig_transdc_resp-reg_C-effctor"/>
</dbReference>
<feature type="domain" description="STAS" evidence="4">
    <location>
        <begin position="141"/>
        <end position="221"/>
    </location>
</feature>
<dbReference type="EMBL" id="RBAK01000004">
    <property type="protein sequence ID" value="RKN47504.1"/>
    <property type="molecule type" value="Genomic_DNA"/>
</dbReference>
<dbReference type="PANTHER" id="PTHR16305:SF35">
    <property type="entry name" value="TRANSCRIPTIONAL ACTIVATOR DOMAIN"/>
    <property type="match status" value="1"/>
</dbReference>
<dbReference type="InterPro" id="IPR000792">
    <property type="entry name" value="Tscrpt_reg_LuxR_C"/>
</dbReference>
<dbReference type="GO" id="GO:0006355">
    <property type="term" value="P:regulation of DNA-templated transcription"/>
    <property type="evidence" value="ECO:0007669"/>
    <property type="project" value="InterPro"/>
</dbReference>
<evidence type="ECO:0000256" key="1">
    <source>
        <dbReference type="ARBA" id="ARBA00022741"/>
    </source>
</evidence>
<dbReference type="InterPro" id="IPR011990">
    <property type="entry name" value="TPR-like_helical_dom_sf"/>
</dbReference>
<dbReference type="GO" id="GO:0003677">
    <property type="term" value="F:DNA binding"/>
    <property type="evidence" value="ECO:0007669"/>
    <property type="project" value="InterPro"/>
</dbReference>
<dbReference type="SUPFAM" id="SSF46894">
    <property type="entry name" value="C-terminal effector domain of the bipartite response regulators"/>
    <property type="match status" value="1"/>
</dbReference>
<dbReference type="InterPro" id="IPR027417">
    <property type="entry name" value="P-loop_NTPase"/>
</dbReference>
<dbReference type="GO" id="GO:0005524">
    <property type="term" value="F:ATP binding"/>
    <property type="evidence" value="ECO:0007669"/>
    <property type="project" value="UniProtKB-KW"/>
</dbReference>
<dbReference type="SUPFAM" id="SSF52540">
    <property type="entry name" value="P-loop containing nucleoside triphosphate hydrolases"/>
    <property type="match status" value="1"/>
</dbReference>
<evidence type="ECO:0000313" key="6">
    <source>
        <dbReference type="Proteomes" id="UP000281726"/>
    </source>
</evidence>
<dbReference type="Gene3D" id="1.10.10.10">
    <property type="entry name" value="Winged helix-like DNA-binding domain superfamily/Winged helix DNA-binding domain"/>
    <property type="match status" value="1"/>
</dbReference>
<proteinExistence type="predicted"/>
<evidence type="ECO:0000259" key="3">
    <source>
        <dbReference type="PROSITE" id="PS50043"/>
    </source>
</evidence>
<dbReference type="Pfam" id="PF13191">
    <property type="entry name" value="AAA_16"/>
    <property type="match status" value="1"/>
</dbReference>
<name>A0A3A9ZI76_9ACTN</name>
<reference evidence="5 6" key="1">
    <citation type="journal article" date="2004" name="Syst. Appl. Microbiol.">
        <title>Cryptoendolithic actinomycetes from antarctic sandstone rock samples: Micromonospora endolithica sp. nov. and two isolates related to Micromonospora coerulea Jensen 1932.</title>
        <authorList>
            <person name="Hirsch P."/>
            <person name="Mevs U."/>
            <person name="Kroppenstedt R.M."/>
            <person name="Schumann P."/>
            <person name="Stackebrandt E."/>
        </authorList>
    </citation>
    <scope>NUCLEOTIDE SEQUENCE [LARGE SCALE GENOMIC DNA]</scope>
    <source>
        <strain evidence="5 6">JCM 12677</strain>
    </source>
</reference>
<evidence type="ECO:0000313" key="5">
    <source>
        <dbReference type="EMBL" id="RKN47504.1"/>
    </source>
</evidence>
<dbReference type="Proteomes" id="UP000281726">
    <property type="component" value="Unassembled WGS sequence"/>
</dbReference>
<dbReference type="PROSITE" id="PS50043">
    <property type="entry name" value="HTH_LUXR_2"/>
    <property type="match status" value="1"/>
</dbReference>
<dbReference type="Pfam" id="PF00196">
    <property type="entry name" value="GerE"/>
    <property type="match status" value="1"/>
</dbReference>
<comment type="caution">
    <text evidence="5">The sequence shown here is derived from an EMBL/GenBank/DDBJ whole genome shotgun (WGS) entry which is preliminary data.</text>
</comment>
<dbReference type="InterPro" id="IPR036388">
    <property type="entry name" value="WH-like_DNA-bd_sf"/>
</dbReference>
<accession>A0A3A9ZI76</accession>
<dbReference type="CDD" id="cd06170">
    <property type="entry name" value="LuxR_C_like"/>
    <property type="match status" value="1"/>
</dbReference>
<dbReference type="GO" id="GO:0004016">
    <property type="term" value="F:adenylate cyclase activity"/>
    <property type="evidence" value="ECO:0007669"/>
    <property type="project" value="TreeGrafter"/>
</dbReference>
<evidence type="ECO:0000259" key="4">
    <source>
        <dbReference type="PROSITE" id="PS50801"/>
    </source>
</evidence>
<evidence type="ECO:0000256" key="2">
    <source>
        <dbReference type="ARBA" id="ARBA00022840"/>
    </source>
</evidence>
<dbReference type="Gene3D" id="1.25.40.10">
    <property type="entry name" value="Tetratricopeptide repeat domain"/>
    <property type="match status" value="1"/>
</dbReference>
<protein>
    <submittedName>
        <fullName evidence="5">Helix-turn-helix transcriptional regulator</fullName>
    </submittedName>
</protein>
<dbReference type="InterPro" id="IPR002645">
    <property type="entry name" value="STAS_dom"/>
</dbReference>
<dbReference type="PROSITE" id="PS50801">
    <property type="entry name" value="STAS"/>
    <property type="match status" value="1"/>
</dbReference>
<keyword evidence="6" id="KW-1185">Reference proteome</keyword>
<keyword evidence="2" id="KW-0067">ATP-binding</keyword>
<dbReference type="InterPro" id="IPR041664">
    <property type="entry name" value="AAA_16"/>
</dbReference>
<sequence>MWFTMLLGRDDELAQLMTLLHKSSAGHGQTVVVRGPLASGRTELLHAFGERAVEAGAVLLTATAAHAERALPAGLIGQLVRSTTLPAHLDERVADVMDLDVAAETPPEDTRTFRRVLGESDARRIHGLCAVLLELGRDRPLVISIDDIQYADEASLQVLLYLRRRMRRARVMLVLSEWQRPQLARPPLRAELTRQPQRRLVLGLLSAATTADAVARALGTEPKPAFTAACHRLTGGNPLLLHALIADNVEDGRGTEGSAAPVLGPAFREAVLDCLHRWEPEFLQVGRALAVLGERATAELVAQLLGLRRHVVVEVLDALTAAGVTTGCRYNAPVTGTVVLEAEPAEMVSYLHVRAAEVLHGHGVNVVDVARHVIAAGEVPGDWAVPILRQAADQTIGQDAALAMTSLKLAVRTCDDDGARVPFHAALVRAAWQVNPSAATPHLTLLHDALDAGELTHSDAAPVIRHALWQGDLSGAMSRLSGLRAPASTADHRAEAELRLSISWIFGHGRAKAYDEVRRRKATPATPAAPGLLALGRLGAMWTDGATKEVVTAADHVLESRLDTVVPEVAAAAIFALIYADRLTRAGYWCDVLFEEAVRRGATTWQAVLGAVRAEIALRRGGLSVAAAHGRTALARLPAQGWGVLIGFPLSVVIRAEAAMGHHDEAAALLDRPVPRAMYDSVFGAWYLNAAGQHNLAIGRALAGLDDFERCATIVRRCGADLPLMMPWRSDVARAQLRLGGRKRARDLLTEQLGRPGEKVGLRARGASLRLLAASVDLKDRMGILREAIQLLERCGDRLELAQALADMGQVYRELGELGRARLVLRRAGRAAKELTADVGIADFGTELLDQARIDLNDEQNRAPSGGVPDEPMGVSVAVDPQPDATSEDEKLTALSDAERRVAMLAAGGHTNREISRKLFITVSTVEQHLTRVYRKLNVTRRTDLPADLSRQSHCVVGFVGR</sequence>
<dbReference type="OrthoDB" id="3178131at2"/>
<keyword evidence="1" id="KW-0547">Nucleotide-binding</keyword>
<dbReference type="PRINTS" id="PR00038">
    <property type="entry name" value="HTHLUXR"/>
</dbReference>